<dbReference type="InterPro" id="IPR012337">
    <property type="entry name" value="RNaseH-like_sf"/>
</dbReference>
<evidence type="ECO:0000256" key="4">
    <source>
        <dbReference type="ARBA" id="ARBA00022833"/>
    </source>
</evidence>
<reference evidence="8" key="1">
    <citation type="journal article" date="2014" name="Genome Announc.">
        <title>Draft genome sequence of the plant-pathogenic soil fungus Rhizoctonia solani anastomosis group 3 strain Rhs1AP.</title>
        <authorList>
            <person name="Cubeta M.A."/>
            <person name="Thomas E."/>
            <person name="Dean R.A."/>
            <person name="Jabaji S."/>
            <person name="Neate S.M."/>
            <person name="Tavantzis S."/>
            <person name="Toda T."/>
            <person name="Vilgalys R."/>
            <person name="Bharathan N."/>
            <person name="Fedorova-Abrams N."/>
            <person name="Pakala S.B."/>
            <person name="Pakala S.M."/>
            <person name="Zafar N."/>
            <person name="Joardar V."/>
            <person name="Losada L."/>
            <person name="Nierman W.C."/>
        </authorList>
    </citation>
    <scope>NUCLEOTIDE SEQUENCE [LARGE SCALE GENOMIC DNA]</scope>
    <source>
        <strain evidence="8">AG-3</strain>
    </source>
</reference>
<dbReference type="GO" id="GO:0005634">
    <property type="term" value="C:nucleus"/>
    <property type="evidence" value="ECO:0007669"/>
    <property type="project" value="UniProtKB-SubCell"/>
</dbReference>
<evidence type="ECO:0000256" key="5">
    <source>
        <dbReference type="ARBA" id="ARBA00023242"/>
    </source>
</evidence>
<sequence>MEGTQDTLPSSAIALADLTRTQLVSIYNLVDLEAWDYSDEVLCGAALTVWPSLAYRHFTTTVDRHYQRTSGGMIVPNYIDFVFVCKHQPDKCRLRRKRSKTKDGTSNIRKAIKKCDKERMVPDSLATVPPESIPYSQLMFRALLVIWCVVNHRPFHTVADPLFLDIVHMLRPEAVVPTPHTLSSDLAYIHNLATVRIREVFLRMETGVHLAIDGWSSPLTASFLGVVVFWRTGSTMWRSVLEFIHLTESHTGSYLAEKTLECLDRFSLRNHVVSVCLDNASNNNTLVQHLALSLPNFPGSEFRGRCMAHITNLAAKAFMAVFTRPPPKKRRIAQNARVLAQQSATSSSGSGSSIAANSTAESDLPPLDELDEALEIPGELIDEGMEQHDTVEVQKAVGVAIEEMANRFHLRLSDAELKEAREVFPKVRMFILKF</sequence>
<evidence type="ECO:0000256" key="1">
    <source>
        <dbReference type="ARBA" id="ARBA00004123"/>
    </source>
</evidence>
<dbReference type="Proteomes" id="UP000030108">
    <property type="component" value="Unassembled WGS sequence"/>
</dbReference>
<dbReference type="AlphaFoldDB" id="A0A0A1UKF3"/>
<evidence type="ECO:0000313" key="7">
    <source>
        <dbReference type="EMBL" id="EUC59335.1"/>
    </source>
</evidence>
<keyword evidence="2" id="KW-0479">Metal-binding</keyword>
<dbReference type="EMBL" id="JATN01000321">
    <property type="protein sequence ID" value="EUC59335.1"/>
    <property type="molecule type" value="Genomic_DNA"/>
</dbReference>
<proteinExistence type="predicted"/>
<accession>A0A0A1UKF3</accession>
<dbReference type="PANTHER" id="PTHR46481:SF10">
    <property type="entry name" value="ZINC FINGER BED DOMAIN-CONTAINING PROTEIN 39"/>
    <property type="match status" value="1"/>
</dbReference>
<dbReference type="SUPFAM" id="SSF53098">
    <property type="entry name" value="Ribonuclease H-like"/>
    <property type="match status" value="1"/>
</dbReference>
<comment type="subcellular location">
    <subcellularLocation>
        <location evidence="1">Nucleus</location>
    </subcellularLocation>
</comment>
<dbReference type="GO" id="GO:0008270">
    <property type="term" value="F:zinc ion binding"/>
    <property type="evidence" value="ECO:0007669"/>
    <property type="project" value="UniProtKB-KW"/>
</dbReference>
<gene>
    <name evidence="7" type="ORF">RSOL_308600</name>
</gene>
<comment type="caution">
    <text evidence="7">The sequence shown here is derived from an EMBL/GenBank/DDBJ whole genome shotgun (WGS) entry which is preliminary data.</text>
</comment>
<name>A0A0A1UKF3_9AGAM</name>
<dbReference type="OrthoDB" id="2794314at2759"/>
<protein>
    <submittedName>
        <fullName evidence="7">Uncharacterized protein</fullName>
    </submittedName>
</protein>
<evidence type="ECO:0000256" key="6">
    <source>
        <dbReference type="SAM" id="MobiDB-lite"/>
    </source>
</evidence>
<evidence type="ECO:0000313" key="8">
    <source>
        <dbReference type="Proteomes" id="UP000030108"/>
    </source>
</evidence>
<organism evidence="7 8">
    <name type="scientific">Rhizoctonia solani AG-3 Rhs1AP</name>
    <dbReference type="NCBI Taxonomy" id="1086054"/>
    <lineage>
        <taxon>Eukaryota</taxon>
        <taxon>Fungi</taxon>
        <taxon>Dikarya</taxon>
        <taxon>Basidiomycota</taxon>
        <taxon>Agaricomycotina</taxon>
        <taxon>Agaricomycetes</taxon>
        <taxon>Cantharellales</taxon>
        <taxon>Ceratobasidiaceae</taxon>
        <taxon>Rhizoctonia</taxon>
    </lineage>
</organism>
<keyword evidence="4" id="KW-0862">Zinc</keyword>
<dbReference type="PANTHER" id="PTHR46481">
    <property type="entry name" value="ZINC FINGER BED DOMAIN-CONTAINING PROTEIN 4"/>
    <property type="match status" value="1"/>
</dbReference>
<evidence type="ECO:0000256" key="2">
    <source>
        <dbReference type="ARBA" id="ARBA00022723"/>
    </source>
</evidence>
<feature type="compositionally biased region" description="Low complexity" evidence="6">
    <location>
        <begin position="340"/>
        <end position="365"/>
    </location>
</feature>
<keyword evidence="3" id="KW-0863">Zinc-finger</keyword>
<feature type="region of interest" description="Disordered" evidence="6">
    <location>
        <begin position="333"/>
        <end position="366"/>
    </location>
</feature>
<keyword evidence="5" id="KW-0539">Nucleus</keyword>
<evidence type="ECO:0000256" key="3">
    <source>
        <dbReference type="ARBA" id="ARBA00022771"/>
    </source>
</evidence>
<feature type="non-terminal residue" evidence="7">
    <location>
        <position position="434"/>
    </location>
</feature>
<dbReference type="InterPro" id="IPR052035">
    <property type="entry name" value="ZnF_BED_domain_contain"/>
</dbReference>